<dbReference type="GO" id="GO:0004674">
    <property type="term" value="F:protein serine/threonine kinase activity"/>
    <property type="evidence" value="ECO:0007669"/>
    <property type="project" value="TreeGrafter"/>
</dbReference>
<evidence type="ECO:0000259" key="1">
    <source>
        <dbReference type="PROSITE" id="PS50234"/>
    </source>
</evidence>
<dbReference type="SUPFAM" id="SSF53300">
    <property type="entry name" value="vWA-like"/>
    <property type="match status" value="1"/>
</dbReference>
<evidence type="ECO:0000313" key="2">
    <source>
        <dbReference type="EMBL" id="CAF3536436.1"/>
    </source>
</evidence>
<proteinExistence type="predicted"/>
<comment type="caution">
    <text evidence="2">The sequence shown here is derived from an EMBL/GenBank/DDBJ whole genome shotgun (WGS) entry which is preliminary data.</text>
</comment>
<dbReference type="InterPro" id="IPR052969">
    <property type="entry name" value="Thr-specific_kinase-like"/>
</dbReference>
<protein>
    <recommendedName>
        <fullName evidence="1">VWFA domain-containing protein</fullName>
    </recommendedName>
</protein>
<dbReference type="SMART" id="SM00327">
    <property type="entry name" value="VWA"/>
    <property type="match status" value="1"/>
</dbReference>
<dbReference type="GO" id="GO:0005737">
    <property type="term" value="C:cytoplasm"/>
    <property type="evidence" value="ECO:0007669"/>
    <property type="project" value="TreeGrafter"/>
</dbReference>
<dbReference type="InterPro" id="IPR036465">
    <property type="entry name" value="vWFA_dom_sf"/>
</dbReference>
<dbReference type="AlphaFoldDB" id="A0A818J8T5"/>
<gene>
    <name evidence="2" type="ORF">OTI717_LOCUS3581</name>
</gene>
<dbReference type="PANTHER" id="PTHR47763:SF1">
    <property type="entry name" value="DUF659 DOMAIN-CONTAINING PROTEIN"/>
    <property type="match status" value="1"/>
</dbReference>
<reference evidence="2" key="1">
    <citation type="submission" date="2021-02" db="EMBL/GenBank/DDBJ databases">
        <authorList>
            <person name="Nowell W R."/>
        </authorList>
    </citation>
    <scope>NUCLEOTIDE SEQUENCE</scope>
</reference>
<organism evidence="2 3">
    <name type="scientific">Rotaria sordida</name>
    <dbReference type="NCBI Taxonomy" id="392033"/>
    <lineage>
        <taxon>Eukaryota</taxon>
        <taxon>Metazoa</taxon>
        <taxon>Spiralia</taxon>
        <taxon>Gnathifera</taxon>
        <taxon>Rotifera</taxon>
        <taxon>Eurotatoria</taxon>
        <taxon>Bdelloidea</taxon>
        <taxon>Philodinida</taxon>
        <taxon>Philodinidae</taxon>
        <taxon>Rotaria</taxon>
    </lineage>
</organism>
<dbReference type="Gene3D" id="3.40.50.410">
    <property type="entry name" value="von Willebrand factor, type A domain"/>
    <property type="match status" value="1"/>
</dbReference>
<dbReference type="Pfam" id="PF00092">
    <property type="entry name" value="VWA"/>
    <property type="match status" value="1"/>
</dbReference>
<dbReference type="EMBL" id="CAJOAX010000195">
    <property type="protein sequence ID" value="CAF3536436.1"/>
    <property type="molecule type" value="Genomic_DNA"/>
</dbReference>
<sequence length="344" mass="39948">MTTTMDIVVCLDCSSSMTSYFNHIRLDILSIVNELLIEHQSDVRIALIEFQSHTDYWITNIHPFTSSMNLFQEWINAVRTEGKNSNECKAIVDALDASLTLDWRSNTNFNQYHEKLVILITDGPPCNFLNDECSFNSKDLWKISDEFEKQDITLVIIGIEPSIVVCDDFYCALANKTGGAYLPLINALHVLSSVIPRAILEEETLTQLFRRADIHFDIEYNSLYCYSYVEKRVRFMIEYCHTMTDIRKWLFTYRYQPIEFIVDKIDDNDFEPHSPSSNRDYFHDFLCQNVNIIASTPITDDEGYRTRLPTTASTDSSFIHIIASSASSYRMEFDWTSEIDDECF</sequence>
<dbReference type="CDD" id="cd00198">
    <property type="entry name" value="vWFA"/>
    <property type="match status" value="1"/>
</dbReference>
<accession>A0A818J8T5</accession>
<dbReference type="PANTHER" id="PTHR47763">
    <property type="entry name" value="ALPHA-PROTEIN KINASE VWKA"/>
    <property type="match status" value="1"/>
</dbReference>
<evidence type="ECO:0000313" key="3">
    <source>
        <dbReference type="Proteomes" id="UP000663823"/>
    </source>
</evidence>
<feature type="domain" description="VWFA" evidence="1">
    <location>
        <begin position="6"/>
        <end position="199"/>
    </location>
</feature>
<dbReference type="InterPro" id="IPR002035">
    <property type="entry name" value="VWF_A"/>
</dbReference>
<name>A0A818J8T5_9BILA</name>
<dbReference type="Proteomes" id="UP000663823">
    <property type="component" value="Unassembled WGS sequence"/>
</dbReference>
<dbReference type="PROSITE" id="PS50234">
    <property type="entry name" value="VWFA"/>
    <property type="match status" value="1"/>
</dbReference>